<keyword evidence="7" id="KW-1185">Reference proteome</keyword>
<dbReference type="GO" id="GO:0005737">
    <property type="term" value="C:cytoplasm"/>
    <property type="evidence" value="ECO:0007669"/>
    <property type="project" value="TreeGrafter"/>
</dbReference>
<dbReference type="PANTHER" id="PTHR12835:SF5">
    <property type="entry name" value="BIOTIN--PROTEIN LIGASE"/>
    <property type="match status" value="1"/>
</dbReference>
<evidence type="ECO:0000313" key="6">
    <source>
        <dbReference type="EMBL" id="RVV97241.1"/>
    </source>
</evidence>
<keyword evidence="2" id="KW-0092">Biotin</keyword>
<evidence type="ECO:0000256" key="4">
    <source>
        <dbReference type="ARBA" id="ARBA00047846"/>
    </source>
</evidence>
<feature type="domain" description="BPL/LPL catalytic" evidence="5">
    <location>
        <begin position="9"/>
        <end position="187"/>
    </location>
</feature>
<dbReference type="InterPro" id="IPR045864">
    <property type="entry name" value="aa-tRNA-synth_II/BPL/LPL"/>
</dbReference>
<dbReference type="Pfam" id="PF02237">
    <property type="entry name" value="BPL_C"/>
    <property type="match status" value="1"/>
</dbReference>
<dbReference type="PROSITE" id="PS51733">
    <property type="entry name" value="BPL_LPL_CATALYTIC"/>
    <property type="match status" value="1"/>
</dbReference>
<dbReference type="NCBIfam" id="TIGR00121">
    <property type="entry name" value="birA_ligase"/>
    <property type="match status" value="1"/>
</dbReference>
<dbReference type="SUPFAM" id="SSF55681">
    <property type="entry name" value="Class II aaRS and biotin synthetases"/>
    <property type="match status" value="1"/>
</dbReference>
<dbReference type="InterPro" id="IPR004408">
    <property type="entry name" value="Biotin_CoA_COase_ligase"/>
</dbReference>
<evidence type="ECO:0000259" key="5">
    <source>
        <dbReference type="PROSITE" id="PS51733"/>
    </source>
</evidence>
<accession>A0A438AEW1</accession>
<dbReference type="RefSeq" id="WP_127907367.1">
    <property type="nucleotide sequence ID" value="NZ_RQXX01000005.1"/>
</dbReference>
<evidence type="ECO:0000313" key="7">
    <source>
        <dbReference type="Proteomes" id="UP000285908"/>
    </source>
</evidence>
<dbReference type="EC" id="6.3.4.15" evidence="3"/>
<proteinExistence type="predicted"/>
<reference evidence="6 7" key="1">
    <citation type="submission" date="2018-11" db="EMBL/GenBank/DDBJ databases">
        <title>Mesobaculum littorinae gen. nov., sp. nov., isolated from Littorina scabra that represents a novel genus of the order Rhodobacteraceae.</title>
        <authorList>
            <person name="Li F."/>
        </authorList>
    </citation>
    <scope>NUCLEOTIDE SEQUENCE [LARGE SCALE GENOMIC DNA]</scope>
    <source>
        <strain evidence="6 7">M0103</strain>
    </source>
</reference>
<dbReference type="Gene3D" id="3.30.930.10">
    <property type="entry name" value="Bira Bifunctional Protein, Domain 2"/>
    <property type="match status" value="1"/>
</dbReference>
<dbReference type="Proteomes" id="UP000285908">
    <property type="component" value="Unassembled WGS sequence"/>
</dbReference>
<evidence type="ECO:0000256" key="1">
    <source>
        <dbReference type="ARBA" id="ARBA00022598"/>
    </source>
</evidence>
<dbReference type="PANTHER" id="PTHR12835">
    <property type="entry name" value="BIOTIN PROTEIN LIGASE"/>
    <property type="match status" value="1"/>
</dbReference>
<dbReference type="EMBL" id="RQXX01000005">
    <property type="protein sequence ID" value="RVV97241.1"/>
    <property type="molecule type" value="Genomic_DNA"/>
</dbReference>
<organism evidence="6 7">
    <name type="scientific">Mesobaculum littorinae</name>
    <dbReference type="NCBI Taxonomy" id="2486419"/>
    <lineage>
        <taxon>Bacteria</taxon>
        <taxon>Pseudomonadati</taxon>
        <taxon>Pseudomonadota</taxon>
        <taxon>Alphaproteobacteria</taxon>
        <taxon>Rhodobacterales</taxon>
        <taxon>Roseobacteraceae</taxon>
        <taxon>Mesobaculum</taxon>
    </lineage>
</organism>
<protein>
    <recommendedName>
        <fullName evidence="3">biotin--[biotin carboxyl-carrier protein] ligase</fullName>
        <ecNumber evidence="3">6.3.4.15</ecNumber>
    </recommendedName>
</protein>
<sequence>MSTEPPWPERYGRVVLDSVDSTNAEAARMAPELDYPTWILAHEQAAPRGRRGNRWSMPPGNFAATLVMRPGGVPGWAALRGFMAGVALFEALALYVDRTRLSLKWPNDVLLDQGKVAGILLESAGKGGQVDWLAIGIGVNLTAAPTEIRDAAFPPVSVAEQTDIRIDPEQLLVRLAGFYATQEDILTQLGFEPIRESWLRHAARLGEIITARTSQGEVIGRFETIDDAGQLVLETEDGPKLIPAAEIYF</sequence>
<evidence type="ECO:0000256" key="3">
    <source>
        <dbReference type="ARBA" id="ARBA00024227"/>
    </source>
</evidence>
<evidence type="ECO:0000256" key="2">
    <source>
        <dbReference type="ARBA" id="ARBA00023267"/>
    </source>
</evidence>
<dbReference type="Pfam" id="PF03099">
    <property type="entry name" value="BPL_LplA_LipB"/>
    <property type="match status" value="1"/>
</dbReference>
<dbReference type="GO" id="GO:0004077">
    <property type="term" value="F:biotin--[biotin carboxyl-carrier protein] ligase activity"/>
    <property type="evidence" value="ECO:0007669"/>
    <property type="project" value="UniProtKB-EC"/>
</dbReference>
<dbReference type="AlphaFoldDB" id="A0A438AEW1"/>
<dbReference type="InterPro" id="IPR004143">
    <property type="entry name" value="BPL_LPL_catalytic"/>
</dbReference>
<dbReference type="CDD" id="cd16442">
    <property type="entry name" value="BPL"/>
    <property type="match status" value="1"/>
</dbReference>
<comment type="catalytic activity">
    <reaction evidence="4">
        <text>biotin + L-lysyl-[protein] + ATP = N(6)-biotinyl-L-lysyl-[protein] + AMP + diphosphate + H(+)</text>
        <dbReference type="Rhea" id="RHEA:11756"/>
        <dbReference type="Rhea" id="RHEA-COMP:9752"/>
        <dbReference type="Rhea" id="RHEA-COMP:10505"/>
        <dbReference type="ChEBI" id="CHEBI:15378"/>
        <dbReference type="ChEBI" id="CHEBI:29969"/>
        <dbReference type="ChEBI" id="CHEBI:30616"/>
        <dbReference type="ChEBI" id="CHEBI:33019"/>
        <dbReference type="ChEBI" id="CHEBI:57586"/>
        <dbReference type="ChEBI" id="CHEBI:83144"/>
        <dbReference type="ChEBI" id="CHEBI:456215"/>
        <dbReference type="EC" id="6.3.4.15"/>
    </reaction>
</comment>
<name>A0A438AEW1_9RHOB</name>
<comment type="caution">
    <text evidence="6">The sequence shown here is derived from an EMBL/GenBank/DDBJ whole genome shotgun (WGS) entry which is preliminary data.</text>
</comment>
<gene>
    <name evidence="6" type="ORF">EKE94_14590</name>
</gene>
<dbReference type="InterPro" id="IPR003142">
    <property type="entry name" value="BPL_C"/>
</dbReference>
<dbReference type="OrthoDB" id="9807064at2"/>
<keyword evidence="1 6" id="KW-0436">Ligase</keyword>